<dbReference type="PROSITE" id="PS00705">
    <property type="entry name" value="PROK_CO2_ANHYDRASE_2"/>
    <property type="match status" value="1"/>
</dbReference>
<name>A0ABT0QYU6_9MICO</name>
<evidence type="ECO:0000256" key="6">
    <source>
        <dbReference type="ARBA" id="ARBA00048348"/>
    </source>
</evidence>
<evidence type="ECO:0000256" key="4">
    <source>
        <dbReference type="ARBA" id="ARBA00023239"/>
    </source>
</evidence>
<dbReference type="Pfam" id="PF00484">
    <property type="entry name" value="Pro_CA"/>
    <property type="match status" value="1"/>
</dbReference>
<evidence type="ECO:0000313" key="9">
    <source>
        <dbReference type="Proteomes" id="UP001203761"/>
    </source>
</evidence>
<keyword evidence="9" id="KW-1185">Reference proteome</keyword>
<dbReference type="EMBL" id="JAKNCJ010000002">
    <property type="protein sequence ID" value="MCL6422832.1"/>
    <property type="molecule type" value="Genomic_DNA"/>
</dbReference>
<dbReference type="InterPro" id="IPR015892">
    <property type="entry name" value="Carbonic_anhydrase_CS"/>
</dbReference>
<comment type="caution">
    <text evidence="8">The sequence shown here is derived from an EMBL/GenBank/DDBJ whole genome shotgun (WGS) entry which is preliminary data.</text>
</comment>
<dbReference type="Proteomes" id="UP001203761">
    <property type="component" value="Unassembled WGS sequence"/>
</dbReference>
<gene>
    <name evidence="8" type="ORF">Bequi_05435</name>
</gene>
<comment type="function">
    <text evidence="7">Reversible hydration of carbon dioxide.</text>
</comment>
<dbReference type="Gene3D" id="3.40.1050.10">
    <property type="entry name" value="Carbonic anhydrase"/>
    <property type="match status" value="1"/>
</dbReference>
<evidence type="ECO:0000256" key="2">
    <source>
        <dbReference type="ARBA" id="ARBA00012925"/>
    </source>
</evidence>
<comment type="function">
    <text evidence="5">Catalyzes the reversible hydration of carbon dioxide to form bicarbonate.</text>
</comment>
<reference evidence="8" key="1">
    <citation type="submission" date="2022-02" db="EMBL/GenBank/DDBJ databases">
        <authorList>
            <person name="Lee M."/>
            <person name="Kim S.-J."/>
            <person name="Jung M.-Y."/>
        </authorList>
    </citation>
    <scope>NUCLEOTIDE SEQUENCE</scope>
    <source>
        <strain evidence="8">JHP9</strain>
    </source>
</reference>
<dbReference type="PANTHER" id="PTHR11002">
    <property type="entry name" value="CARBONIC ANHYDRASE"/>
    <property type="match status" value="1"/>
</dbReference>
<evidence type="ECO:0000256" key="3">
    <source>
        <dbReference type="ARBA" id="ARBA00022833"/>
    </source>
</evidence>
<comment type="catalytic activity">
    <reaction evidence="6 7">
        <text>hydrogencarbonate + H(+) = CO2 + H2O</text>
        <dbReference type="Rhea" id="RHEA:10748"/>
        <dbReference type="ChEBI" id="CHEBI:15377"/>
        <dbReference type="ChEBI" id="CHEBI:15378"/>
        <dbReference type="ChEBI" id="CHEBI:16526"/>
        <dbReference type="ChEBI" id="CHEBI:17544"/>
        <dbReference type="EC" id="4.2.1.1"/>
    </reaction>
</comment>
<dbReference type="SUPFAM" id="SSF53056">
    <property type="entry name" value="beta-carbonic anhydrase, cab"/>
    <property type="match status" value="1"/>
</dbReference>
<evidence type="ECO:0000313" key="8">
    <source>
        <dbReference type="EMBL" id="MCL6422832.1"/>
    </source>
</evidence>
<keyword evidence="4 7" id="KW-0456">Lyase</keyword>
<dbReference type="SMART" id="SM00947">
    <property type="entry name" value="Pro_CA"/>
    <property type="match status" value="1"/>
</dbReference>
<dbReference type="CDD" id="cd03378">
    <property type="entry name" value="beta_CA_cladeC"/>
    <property type="match status" value="1"/>
</dbReference>
<proteinExistence type="inferred from homology"/>
<dbReference type="PANTHER" id="PTHR11002:SF79">
    <property type="entry name" value="CARBONIC ANHYDRASE 2"/>
    <property type="match status" value="1"/>
</dbReference>
<keyword evidence="3 7" id="KW-0862">Zinc</keyword>
<sequence>MTDAPHSAPEHTPSEALAMLLEGNERFASGEPAHPRQDVDRRTMLSTGQAPFAVILGCSDSRVPVELLFDQGFGDIFVVRNAGHVLGLSTQASVEFAVAQLGVQVVLVMGHESCGAVAATVSYIETGAELPGQMPVLVREVRPHLDEAHPAGDAVEAHVLGTLSDLLERSDLVRDARASGDVVVAGGVYALADGRVRLVTQH</sequence>
<dbReference type="InterPro" id="IPR036874">
    <property type="entry name" value="Carbonic_anhydrase_sf"/>
</dbReference>
<dbReference type="InterPro" id="IPR001765">
    <property type="entry name" value="Carbonic_anhydrase"/>
</dbReference>
<evidence type="ECO:0000256" key="5">
    <source>
        <dbReference type="ARBA" id="ARBA00024993"/>
    </source>
</evidence>
<organism evidence="8 9">
    <name type="scientific">Brachybacterium equifaecis</name>
    <dbReference type="NCBI Taxonomy" id="2910770"/>
    <lineage>
        <taxon>Bacteria</taxon>
        <taxon>Bacillati</taxon>
        <taxon>Actinomycetota</taxon>
        <taxon>Actinomycetes</taxon>
        <taxon>Micrococcales</taxon>
        <taxon>Dermabacteraceae</taxon>
        <taxon>Brachybacterium</taxon>
    </lineage>
</organism>
<dbReference type="EC" id="4.2.1.1" evidence="2 7"/>
<protein>
    <recommendedName>
        <fullName evidence="2 7">Carbonic anhydrase</fullName>
        <ecNumber evidence="2 7">4.2.1.1</ecNumber>
    </recommendedName>
    <alternativeName>
        <fullName evidence="7">Carbonate dehydratase</fullName>
    </alternativeName>
</protein>
<evidence type="ECO:0000256" key="1">
    <source>
        <dbReference type="ARBA" id="ARBA00006217"/>
    </source>
</evidence>
<comment type="similarity">
    <text evidence="1 7">Belongs to the beta-class carbonic anhydrase family.</text>
</comment>
<evidence type="ECO:0000256" key="7">
    <source>
        <dbReference type="RuleBase" id="RU003956"/>
    </source>
</evidence>
<accession>A0ABT0QYU6</accession>
<dbReference type="RefSeq" id="WP_249736946.1">
    <property type="nucleotide sequence ID" value="NZ_JAKNCJ010000002.1"/>
</dbReference>